<evidence type="ECO:0000256" key="1">
    <source>
        <dbReference type="ARBA" id="ARBA00022603"/>
    </source>
</evidence>
<dbReference type="SMART" id="SM00967">
    <property type="entry name" value="SpoU_sub_bind"/>
    <property type="match status" value="1"/>
</dbReference>
<dbReference type="SUPFAM" id="SSF55315">
    <property type="entry name" value="L30e-like"/>
    <property type="match status" value="1"/>
</dbReference>
<evidence type="ECO:0000256" key="2">
    <source>
        <dbReference type="ARBA" id="ARBA00022679"/>
    </source>
</evidence>
<dbReference type="Proteomes" id="UP000191931">
    <property type="component" value="Unassembled WGS sequence"/>
</dbReference>
<dbReference type="STRING" id="1246637.MTBBW1_2130018"/>
<dbReference type="SUPFAM" id="SSF75217">
    <property type="entry name" value="alpha/beta knot"/>
    <property type="match status" value="1"/>
</dbReference>
<accession>A0A1W1HCF7</accession>
<dbReference type="InterPro" id="IPR029026">
    <property type="entry name" value="tRNA_m1G_MTases_N"/>
</dbReference>
<dbReference type="InterPro" id="IPR029064">
    <property type="entry name" value="Ribosomal_eL30-like_sf"/>
</dbReference>
<dbReference type="RefSeq" id="WP_245809524.1">
    <property type="nucleotide sequence ID" value="NZ_LT828558.1"/>
</dbReference>
<keyword evidence="2 4" id="KW-0808">Transferase</keyword>
<dbReference type="GO" id="GO:0032259">
    <property type="term" value="P:methylation"/>
    <property type="evidence" value="ECO:0007669"/>
    <property type="project" value="UniProtKB-KW"/>
</dbReference>
<dbReference type="InterPro" id="IPR001537">
    <property type="entry name" value="SpoU_MeTrfase"/>
</dbReference>
<evidence type="ECO:0000313" key="4">
    <source>
        <dbReference type="EMBL" id="SLM30123.1"/>
    </source>
</evidence>
<dbReference type="AlphaFoldDB" id="A0A1W1HCF7"/>
<dbReference type="GO" id="GO:0003723">
    <property type="term" value="F:RNA binding"/>
    <property type="evidence" value="ECO:0007669"/>
    <property type="project" value="InterPro"/>
</dbReference>
<dbReference type="PANTHER" id="PTHR46429:SF1">
    <property type="entry name" value="23S RRNA (GUANOSINE-2'-O-)-METHYLTRANSFERASE RLMB"/>
    <property type="match status" value="1"/>
</dbReference>
<dbReference type="InterPro" id="IPR029028">
    <property type="entry name" value="Alpha/beta_knot_MTases"/>
</dbReference>
<protein>
    <submittedName>
        <fullName evidence="4">RNA methyltransferase (TrmH family protein, group 3)</fullName>
        <ecNumber evidence="4">2.1.1.-</ecNumber>
    </submittedName>
</protein>
<proteinExistence type="predicted"/>
<gene>
    <name evidence="4" type="ORF">MTBBW1_2130018</name>
</gene>
<evidence type="ECO:0000259" key="3">
    <source>
        <dbReference type="SMART" id="SM00967"/>
    </source>
</evidence>
<name>A0A1W1HCF7_9BACT</name>
<evidence type="ECO:0000313" key="5">
    <source>
        <dbReference type="Proteomes" id="UP000191931"/>
    </source>
</evidence>
<dbReference type="EC" id="2.1.1.-" evidence="4"/>
<organism evidence="4 5">
    <name type="scientific">Desulfamplus magnetovallimortis</name>
    <dbReference type="NCBI Taxonomy" id="1246637"/>
    <lineage>
        <taxon>Bacteria</taxon>
        <taxon>Pseudomonadati</taxon>
        <taxon>Thermodesulfobacteriota</taxon>
        <taxon>Desulfobacteria</taxon>
        <taxon>Desulfobacterales</taxon>
        <taxon>Desulfobacteraceae</taxon>
        <taxon>Desulfamplus</taxon>
    </lineage>
</organism>
<dbReference type="GO" id="GO:0008173">
    <property type="term" value="F:RNA methyltransferase activity"/>
    <property type="evidence" value="ECO:0007669"/>
    <property type="project" value="InterPro"/>
</dbReference>
<sequence length="275" mass="30042">MTYKKRVKEKSMGRLNCEILCGIHPVLEAVKAERRLFFKIFVSRQHSGRIIEIVDFAKNHDIAVEYTSDEQLEEICLGVKHQGVAAEVGRYPLGKASDIFKGKINKTHTAGYGSEEEEILESSKKFFVILEGLQDPHNLGAIIRTAICAGADHIVLPKDRSVHPSPAVSRASAGAMEHADISIVTNIAMFVRELKKNGVWIAGLDAGGAISIFDADFSGDIALVVGGEHTGIRPLVKKECDFIVSLPMVKGVTSLNASVASGIAMYEILRQRIFK</sequence>
<dbReference type="InterPro" id="IPR004441">
    <property type="entry name" value="rRNA_MeTrfase_TrmH"/>
</dbReference>
<dbReference type="NCBIfam" id="TIGR00186">
    <property type="entry name" value="rRNA_methyl_3"/>
    <property type="match status" value="1"/>
</dbReference>
<dbReference type="Gene3D" id="3.30.1330.30">
    <property type="match status" value="1"/>
</dbReference>
<reference evidence="4 5" key="1">
    <citation type="submission" date="2017-03" db="EMBL/GenBank/DDBJ databases">
        <authorList>
            <person name="Afonso C.L."/>
            <person name="Miller P.J."/>
            <person name="Scott M.A."/>
            <person name="Spackman E."/>
            <person name="Goraichik I."/>
            <person name="Dimitrov K.M."/>
            <person name="Suarez D.L."/>
            <person name="Swayne D.E."/>
        </authorList>
    </citation>
    <scope>NUCLEOTIDE SEQUENCE [LARGE SCALE GENOMIC DNA]</scope>
    <source>
        <strain evidence="4">PRJEB14757</strain>
    </source>
</reference>
<dbReference type="Pfam" id="PF00588">
    <property type="entry name" value="SpoU_methylase"/>
    <property type="match status" value="1"/>
</dbReference>
<dbReference type="GO" id="GO:0005829">
    <property type="term" value="C:cytosol"/>
    <property type="evidence" value="ECO:0007669"/>
    <property type="project" value="TreeGrafter"/>
</dbReference>
<dbReference type="EMBL" id="FWEV01000128">
    <property type="protein sequence ID" value="SLM30123.1"/>
    <property type="molecule type" value="Genomic_DNA"/>
</dbReference>
<dbReference type="InterPro" id="IPR013123">
    <property type="entry name" value="SpoU_subst-bd"/>
</dbReference>
<feature type="domain" description="RNA 2-O ribose methyltransferase substrate binding" evidence="3">
    <location>
        <begin position="19"/>
        <end position="94"/>
    </location>
</feature>
<keyword evidence="1 4" id="KW-0489">Methyltransferase</keyword>
<dbReference type="Gene3D" id="3.40.1280.10">
    <property type="match status" value="1"/>
</dbReference>
<dbReference type="CDD" id="cd18103">
    <property type="entry name" value="SpoU-like_RlmB"/>
    <property type="match status" value="1"/>
</dbReference>
<dbReference type="PANTHER" id="PTHR46429">
    <property type="entry name" value="23S RRNA (GUANOSINE-2'-O-)-METHYLTRANSFERASE RLMB"/>
    <property type="match status" value="1"/>
</dbReference>
<dbReference type="GO" id="GO:0006396">
    <property type="term" value="P:RNA processing"/>
    <property type="evidence" value="ECO:0007669"/>
    <property type="project" value="InterPro"/>
</dbReference>
<dbReference type="Pfam" id="PF08032">
    <property type="entry name" value="SpoU_sub_bind"/>
    <property type="match status" value="1"/>
</dbReference>
<keyword evidence="5" id="KW-1185">Reference proteome</keyword>